<feature type="compositionally biased region" description="Polar residues" evidence="2">
    <location>
        <begin position="549"/>
        <end position="562"/>
    </location>
</feature>
<dbReference type="PANTHER" id="PTHR48258">
    <property type="entry name" value="DUF4218 DOMAIN-CONTAINING PROTEIN-RELATED"/>
    <property type="match status" value="1"/>
</dbReference>
<feature type="compositionally biased region" description="Polar residues" evidence="2">
    <location>
        <begin position="436"/>
        <end position="457"/>
    </location>
</feature>
<evidence type="ECO:0000256" key="2">
    <source>
        <dbReference type="SAM" id="MobiDB-lite"/>
    </source>
</evidence>
<accession>A0AA35YLB1</accession>
<dbReference type="InterPro" id="IPR025312">
    <property type="entry name" value="DUF4216"/>
</dbReference>
<evidence type="ECO:0000256" key="1">
    <source>
        <dbReference type="SAM" id="Coils"/>
    </source>
</evidence>
<organism evidence="4 5">
    <name type="scientific">Lactuca saligna</name>
    <name type="common">Willowleaf lettuce</name>
    <dbReference type="NCBI Taxonomy" id="75948"/>
    <lineage>
        <taxon>Eukaryota</taxon>
        <taxon>Viridiplantae</taxon>
        <taxon>Streptophyta</taxon>
        <taxon>Embryophyta</taxon>
        <taxon>Tracheophyta</taxon>
        <taxon>Spermatophyta</taxon>
        <taxon>Magnoliopsida</taxon>
        <taxon>eudicotyledons</taxon>
        <taxon>Gunneridae</taxon>
        <taxon>Pentapetalae</taxon>
        <taxon>asterids</taxon>
        <taxon>campanulids</taxon>
        <taxon>Asterales</taxon>
        <taxon>Asteraceae</taxon>
        <taxon>Cichorioideae</taxon>
        <taxon>Cichorieae</taxon>
        <taxon>Lactucinae</taxon>
        <taxon>Lactuca</taxon>
    </lineage>
</organism>
<dbReference type="Pfam" id="PF03004">
    <property type="entry name" value="Transposase_24"/>
    <property type="match status" value="1"/>
</dbReference>
<sequence length="713" mass="80446">MPDRLRTDPEKKEPNFSPPPLSFQQAGPYKTPDGSAGHLEVIATKPSRHAYFHNGYFVNGYKFHTQQYGEGRATKNFGVCVRGETYNAEQESDYYGILQEILEIEYYSSGPSTVVLFNCIWFDNKDGVIVNKNKLVDVKPKSRLQTDDPFCLASQAEQVFYTPYPSMSNETKDKWAVIKTKPRGVFEVTEAEMEADEVFQVEERFESPLTVTRVEPLCLASTINTYEQISDEANERIEEEDEEVEDFEDGGDENEFYYSEEEFENEDDGDESCQVIDARIKATVPTLLLAVWGIGGGRVIPNSTDEPRYRTSLIPIDMPIVTGVAGSNSQGAINEQTDMADPLADLAGILRHQARGLGHMSQLIQTDYRLQSPQMGYTPQFPNIGAELPTPQTVLRPGGHDGFEEYYFEGADAQTNFRSPQTPHTPRPPNTPPTPHGSTSRGVTGGHDSNASDFQESSFPLISRKGKKWNSLENSNIFDAFKCVLKDRYRDQMKRIRIKSGEMARNDGKPVPLGHCTYYEGMHDYRPGRVPENHWSTDKWRKNSKIAQQNRKVADANGSTARHTAGSIGFDEHRKGLGKPPTQFDVFMKTHGTAEAKKRYFAGDHENLEYCSLTAKEAQEMYLQEMAKKHGEDSSNHKDDARVWEEIHLRRKGKKKGDIYGIGASDIHFVITGTPSSQSTQSTQSDSTQQEVDRLRAQVSTMEQQQQQQQMKE</sequence>
<feature type="region of interest" description="Disordered" evidence="2">
    <location>
        <begin position="671"/>
        <end position="713"/>
    </location>
</feature>
<feature type="domain" description="DUF4216" evidence="3">
    <location>
        <begin position="103"/>
        <end position="177"/>
    </location>
</feature>
<feature type="compositionally biased region" description="Low complexity" evidence="2">
    <location>
        <begin position="704"/>
        <end position="713"/>
    </location>
</feature>
<feature type="compositionally biased region" description="Pro residues" evidence="2">
    <location>
        <begin position="423"/>
        <end position="435"/>
    </location>
</feature>
<feature type="region of interest" description="Disordered" evidence="2">
    <location>
        <begin position="549"/>
        <end position="575"/>
    </location>
</feature>
<keyword evidence="1" id="KW-0175">Coiled coil</keyword>
<gene>
    <name evidence="4" type="ORF">LSALG_LOCUS16132</name>
</gene>
<feature type="region of interest" description="Disordered" evidence="2">
    <location>
        <begin position="415"/>
        <end position="457"/>
    </location>
</feature>
<evidence type="ECO:0000313" key="5">
    <source>
        <dbReference type="Proteomes" id="UP001177003"/>
    </source>
</evidence>
<dbReference type="PANTHER" id="PTHR48258:SF4">
    <property type="entry name" value="DUF4216 DOMAIN-CONTAINING PROTEIN"/>
    <property type="match status" value="1"/>
</dbReference>
<protein>
    <recommendedName>
        <fullName evidence="3">DUF4216 domain-containing protein</fullName>
    </recommendedName>
</protein>
<feature type="region of interest" description="Disordered" evidence="2">
    <location>
        <begin position="1"/>
        <end position="29"/>
    </location>
</feature>
<feature type="compositionally biased region" description="Basic and acidic residues" evidence="2">
    <location>
        <begin position="1"/>
        <end position="14"/>
    </location>
</feature>
<name>A0AA35YLB1_LACSI</name>
<feature type="compositionally biased region" description="Low complexity" evidence="2">
    <location>
        <begin position="672"/>
        <end position="690"/>
    </location>
</feature>
<feature type="coiled-coil region" evidence="1">
    <location>
        <begin position="223"/>
        <end position="250"/>
    </location>
</feature>
<evidence type="ECO:0000259" key="3">
    <source>
        <dbReference type="Pfam" id="PF13952"/>
    </source>
</evidence>
<evidence type="ECO:0000313" key="4">
    <source>
        <dbReference type="EMBL" id="CAI9276140.1"/>
    </source>
</evidence>
<keyword evidence="5" id="KW-1185">Reference proteome</keyword>
<dbReference type="InterPro" id="IPR004252">
    <property type="entry name" value="Probable_transposase_24"/>
</dbReference>
<reference evidence="4" key="1">
    <citation type="submission" date="2023-04" db="EMBL/GenBank/DDBJ databases">
        <authorList>
            <person name="Vijverberg K."/>
            <person name="Xiong W."/>
            <person name="Schranz E."/>
        </authorList>
    </citation>
    <scope>NUCLEOTIDE SEQUENCE</scope>
</reference>
<dbReference type="EMBL" id="OX465079">
    <property type="protein sequence ID" value="CAI9276140.1"/>
    <property type="molecule type" value="Genomic_DNA"/>
</dbReference>
<dbReference type="Proteomes" id="UP001177003">
    <property type="component" value="Chromosome 3"/>
</dbReference>
<proteinExistence type="predicted"/>
<dbReference type="AlphaFoldDB" id="A0AA35YLB1"/>
<dbReference type="Pfam" id="PF13952">
    <property type="entry name" value="DUF4216"/>
    <property type="match status" value="1"/>
</dbReference>